<evidence type="ECO:0000313" key="3">
    <source>
        <dbReference type="Proteomes" id="UP000219023"/>
    </source>
</evidence>
<evidence type="ECO:0000256" key="1">
    <source>
        <dbReference type="SAM" id="MobiDB-lite"/>
    </source>
</evidence>
<dbReference type="OrthoDB" id="6169159at2"/>
<organism evidence="2 3">
    <name type="scientific">Chromohalobacter canadensis</name>
    <dbReference type="NCBI Taxonomy" id="141389"/>
    <lineage>
        <taxon>Bacteria</taxon>
        <taxon>Pseudomonadati</taxon>
        <taxon>Pseudomonadota</taxon>
        <taxon>Gammaproteobacteria</taxon>
        <taxon>Oceanospirillales</taxon>
        <taxon>Halomonadaceae</taxon>
        <taxon>Chromohalobacter</taxon>
    </lineage>
</organism>
<feature type="region of interest" description="Disordered" evidence="1">
    <location>
        <begin position="49"/>
        <end position="75"/>
    </location>
</feature>
<feature type="compositionally biased region" description="Basic and acidic residues" evidence="1">
    <location>
        <begin position="61"/>
        <end position="75"/>
    </location>
</feature>
<dbReference type="AlphaFoldDB" id="A0A285VKD0"/>
<proteinExistence type="predicted"/>
<dbReference type="EMBL" id="OBQJ01000003">
    <property type="protein sequence ID" value="SOC53998.1"/>
    <property type="molecule type" value="Genomic_DNA"/>
</dbReference>
<dbReference type="Proteomes" id="UP000219023">
    <property type="component" value="Unassembled WGS sequence"/>
</dbReference>
<accession>A0A285VKD0</accession>
<dbReference type="RefSeq" id="WP_139312379.1">
    <property type="nucleotide sequence ID" value="NZ_OBQJ01000003.1"/>
</dbReference>
<sequence>MLHRLRHRLGYLLLLLLIVPGLVLTSAGESRAHGPLSTAASEAAYQAVEREHHGHSHANVHGHDHGDGRHLHHESGSHFHETADRLAAGVSLAPRFRDALRIGARHGVPLRRVYRLERPPRPVIAG</sequence>
<evidence type="ECO:0000313" key="2">
    <source>
        <dbReference type="EMBL" id="SOC53998.1"/>
    </source>
</evidence>
<name>A0A285VKD0_9GAMM</name>
<protein>
    <submittedName>
        <fullName evidence="2">Uncharacterized protein</fullName>
    </submittedName>
</protein>
<gene>
    <name evidence="2" type="ORF">SAMN05421509_10354</name>
</gene>
<reference evidence="2 3" key="1">
    <citation type="submission" date="2017-08" db="EMBL/GenBank/DDBJ databases">
        <authorList>
            <person name="de Groot N.N."/>
        </authorList>
    </citation>
    <scope>NUCLEOTIDE SEQUENCE [LARGE SCALE GENOMIC DNA]</scope>
    <source>
        <strain evidence="2 3">USBA 855</strain>
    </source>
</reference>